<evidence type="ECO:0000313" key="2">
    <source>
        <dbReference type="Proteomes" id="UP000194136"/>
    </source>
</evidence>
<dbReference type="KEGG" id="vsy:K08M4_41500"/>
<accession>A0AA34TTY8</accession>
<dbReference type="AlphaFoldDB" id="A0AA34TTY8"/>
<reference evidence="1 2" key="1">
    <citation type="submission" date="2016-10" db="EMBL/GenBank/DDBJ databases">
        <title>The High Quality Genome of Vibrio splendidus K08M4.</title>
        <authorList>
            <person name="Wendling C."/>
            <person name="Chibani C.M."/>
            <person name="Hertel R."/>
            <person name="Sproer C."/>
            <person name="Bunk B."/>
            <person name="Overmann J."/>
            <person name="Roth O."/>
            <person name="Liesegang H."/>
        </authorList>
    </citation>
    <scope>NUCLEOTIDE SEQUENCE [LARGE SCALE GENOMIC DNA]</scope>
    <source>
        <strain evidence="1 2">K08M4</strain>
    </source>
</reference>
<dbReference type="Proteomes" id="UP000194136">
    <property type="component" value="Chromosome 2"/>
</dbReference>
<gene>
    <name evidence="1" type="ORF">K08M4_41500</name>
</gene>
<sequence length="298" mass="34675">MLVVISVGLSLLVLAAQFHFSKKRQTALSHRFETLVLLRQLLLLSRKHRAATHYALAYKLSSDSIRKVNAIYDNILEVSELLQSHVSFDSRPMYRIYHLRLIAMHSDWQNRSLVRNQSIHGKTIRHSMFLMDEVMIIWLIQSEREEMSREYHMNWQQILDCMETLTKLRMSIPGIEKADMEKPEEYARFKFYASQTHRKLNQLSMICPISSGSPICTRAMHALTEIASSNELTQPADSLYELTSDISSIVSQVYDQVLSDMTKSLYQPLPDINDKAINTRLWYTDTSKDFVRGERVEL</sequence>
<dbReference type="EMBL" id="CP017917">
    <property type="protein sequence ID" value="ARP40802.1"/>
    <property type="molecule type" value="Genomic_DNA"/>
</dbReference>
<protein>
    <submittedName>
        <fullName evidence="1">Uncharacterized protein</fullName>
    </submittedName>
</protein>
<evidence type="ECO:0000313" key="1">
    <source>
        <dbReference type="EMBL" id="ARP40802.1"/>
    </source>
</evidence>
<keyword evidence="2" id="KW-1185">Reference proteome</keyword>
<name>A0AA34TTY8_9VIBR</name>
<organism evidence="1 2">
    <name type="scientific">Vibrio syngnathi</name>
    <dbReference type="NCBI Taxonomy" id="3034029"/>
    <lineage>
        <taxon>Bacteria</taxon>
        <taxon>Pseudomonadati</taxon>
        <taxon>Pseudomonadota</taxon>
        <taxon>Gammaproteobacteria</taxon>
        <taxon>Vibrionales</taxon>
        <taxon>Vibrionaceae</taxon>
        <taxon>Vibrio</taxon>
    </lineage>
</organism>
<proteinExistence type="predicted"/>